<dbReference type="EMBL" id="JAMTCJ010000002">
    <property type="protein sequence ID" value="MCP2176725.1"/>
    <property type="molecule type" value="Genomic_DNA"/>
</dbReference>
<dbReference type="GO" id="GO:0003677">
    <property type="term" value="F:DNA binding"/>
    <property type="evidence" value="ECO:0007669"/>
    <property type="project" value="UniProtKB-KW"/>
</dbReference>
<dbReference type="InterPro" id="IPR011051">
    <property type="entry name" value="RmlC_Cupin_sf"/>
</dbReference>
<dbReference type="InterPro" id="IPR003313">
    <property type="entry name" value="AraC-bd"/>
</dbReference>
<dbReference type="InterPro" id="IPR018060">
    <property type="entry name" value="HTH_AraC"/>
</dbReference>
<dbReference type="PROSITE" id="PS01124">
    <property type="entry name" value="HTH_ARAC_FAMILY_2"/>
    <property type="match status" value="1"/>
</dbReference>
<dbReference type="SUPFAM" id="SSF51182">
    <property type="entry name" value="RmlC-like cupins"/>
    <property type="match status" value="1"/>
</dbReference>
<name>A0ABT1HEP8_9NOCA</name>
<dbReference type="RefSeq" id="WP_253661676.1">
    <property type="nucleotide sequence ID" value="NZ_BAAAJQ010000001.1"/>
</dbReference>
<feature type="domain" description="HTH araC/xylS-type" evidence="4">
    <location>
        <begin position="158"/>
        <end position="254"/>
    </location>
</feature>
<dbReference type="Pfam" id="PF02311">
    <property type="entry name" value="AraC_binding"/>
    <property type="match status" value="1"/>
</dbReference>
<dbReference type="Proteomes" id="UP001206895">
    <property type="component" value="Unassembled WGS sequence"/>
</dbReference>
<keyword evidence="3" id="KW-0804">Transcription</keyword>
<dbReference type="CDD" id="cd06124">
    <property type="entry name" value="cupin_NimR-like_N"/>
    <property type="match status" value="1"/>
</dbReference>
<comment type="caution">
    <text evidence="5">The sequence shown here is derived from an EMBL/GenBank/DDBJ whole genome shotgun (WGS) entry which is preliminary data.</text>
</comment>
<dbReference type="SMART" id="SM00342">
    <property type="entry name" value="HTH_ARAC"/>
    <property type="match status" value="1"/>
</dbReference>
<protein>
    <submittedName>
        <fullName evidence="5">AraC-type DNA-binding protein</fullName>
    </submittedName>
</protein>
<gene>
    <name evidence="5" type="ORF">LX13_002544</name>
</gene>
<dbReference type="SUPFAM" id="SSF46689">
    <property type="entry name" value="Homeodomain-like"/>
    <property type="match status" value="2"/>
</dbReference>
<evidence type="ECO:0000256" key="2">
    <source>
        <dbReference type="ARBA" id="ARBA00023125"/>
    </source>
</evidence>
<dbReference type="PANTHER" id="PTHR11019:SF199">
    <property type="entry name" value="HTH-TYPE TRANSCRIPTIONAL REGULATOR NIMR"/>
    <property type="match status" value="1"/>
</dbReference>
<reference evidence="5 6" key="1">
    <citation type="submission" date="2022-06" db="EMBL/GenBank/DDBJ databases">
        <title>Genomic Encyclopedia of Archaeal and Bacterial Type Strains, Phase II (KMG-II): from individual species to whole genera.</title>
        <authorList>
            <person name="Goeker M."/>
        </authorList>
    </citation>
    <scope>NUCLEOTIDE SEQUENCE [LARGE SCALE GENOMIC DNA]</scope>
    <source>
        <strain evidence="5 6">DSM 44693</strain>
    </source>
</reference>
<dbReference type="InterPro" id="IPR014710">
    <property type="entry name" value="RmlC-like_jellyroll"/>
</dbReference>
<dbReference type="InterPro" id="IPR009057">
    <property type="entry name" value="Homeodomain-like_sf"/>
</dbReference>
<keyword evidence="2 5" id="KW-0238">DNA-binding</keyword>
<proteinExistence type="predicted"/>
<evidence type="ECO:0000313" key="6">
    <source>
        <dbReference type="Proteomes" id="UP001206895"/>
    </source>
</evidence>
<dbReference type="Pfam" id="PF12833">
    <property type="entry name" value="HTH_18"/>
    <property type="match status" value="1"/>
</dbReference>
<accession>A0ABT1HEP8</accession>
<organism evidence="5 6">
    <name type="scientific">Williamsia maris</name>
    <dbReference type="NCBI Taxonomy" id="72806"/>
    <lineage>
        <taxon>Bacteria</taxon>
        <taxon>Bacillati</taxon>
        <taxon>Actinomycetota</taxon>
        <taxon>Actinomycetes</taxon>
        <taxon>Mycobacteriales</taxon>
        <taxon>Nocardiaceae</taxon>
        <taxon>Williamsia</taxon>
    </lineage>
</organism>
<dbReference type="Gene3D" id="1.10.10.60">
    <property type="entry name" value="Homeodomain-like"/>
    <property type="match status" value="1"/>
</dbReference>
<evidence type="ECO:0000256" key="1">
    <source>
        <dbReference type="ARBA" id="ARBA00023015"/>
    </source>
</evidence>
<dbReference type="PANTHER" id="PTHR11019">
    <property type="entry name" value="HTH-TYPE TRANSCRIPTIONAL REGULATOR NIMR"/>
    <property type="match status" value="1"/>
</dbReference>
<evidence type="ECO:0000259" key="4">
    <source>
        <dbReference type="PROSITE" id="PS01124"/>
    </source>
</evidence>
<keyword evidence="1" id="KW-0805">Transcription regulation</keyword>
<keyword evidence="6" id="KW-1185">Reference proteome</keyword>
<dbReference type="Gene3D" id="2.60.120.10">
    <property type="entry name" value="Jelly Rolls"/>
    <property type="match status" value="1"/>
</dbReference>
<sequence length="254" mass="27513">MSQNGHSAVLPIELGPTAMVLGELALADGVRFADHEHPTHQIAWASAGVLTVRIGERQWILPPTRALWIPAGCAHQTASLRGAAMRGIYIDAATTKWAEPTLVSVTPLVHHLFDHLTRLSGRDSIAARLRAEAVLFDLLIPTDVTTLRLRWPEDARARVVADTVARQPADQRTLAQLAAEIGIGERTIARSFRTDTGITFGRWRTHLRIAAALPLLADGMAVARVAGRVGYSTPSAFVAAFSREIGVPPGSYFR</sequence>
<evidence type="ECO:0000256" key="3">
    <source>
        <dbReference type="ARBA" id="ARBA00023163"/>
    </source>
</evidence>
<evidence type="ECO:0000313" key="5">
    <source>
        <dbReference type="EMBL" id="MCP2176725.1"/>
    </source>
</evidence>